<organism evidence="2">
    <name type="scientific">marine metagenome</name>
    <dbReference type="NCBI Taxonomy" id="408172"/>
    <lineage>
        <taxon>unclassified sequences</taxon>
        <taxon>metagenomes</taxon>
        <taxon>ecological metagenomes</taxon>
    </lineage>
</organism>
<dbReference type="Gene3D" id="2.160.20.10">
    <property type="entry name" value="Single-stranded right-handed beta-helix, Pectin lyase-like"/>
    <property type="match status" value="1"/>
</dbReference>
<dbReference type="AlphaFoldDB" id="A0A383DRL7"/>
<feature type="non-terminal residue" evidence="2">
    <location>
        <position position="104"/>
    </location>
</feature>
<protein>
    <recommendedName>
        <fullName evidence="1">Filamentous haemagglutinin FhaB/tRNA nuclease CdiA-like TPS domain-containing protein</fullName>
    </recommendedName>
</protein>
<sequence length="104" mass="11078">MKPVPCVLFLLLGLFGLSASRIFAVPLGTETVVGQVSITQSGAEMRITASDGAILNHSSFDVSRGETLRFIQPGVDARVLNRILSASPSRIDGRLLANGHLYLV</sequence>
<dbReference type="NCBIfam" id="TIGR01901">
    <property type="entry name" value="adhes_NPXG"/>
    <property type="match status" value="1"/>
</dbReference>
<dbReference type="Pfam" id="PF05860">
    <property type="entry name" value="TPS"/>
    <property type="match status" value="1"/>
</dbReference>
<evidence type="ECO:0000259" key="1">
    <source>
        <dbReference type="Pfam" id="PF05860"/>
    </source>
</evidence>
<dbReference type="SUPFAM" id="SSF51126">
    <property type="entry name" value="Pectin lyase-like"/>
    <property type="match status" value="1"/>
</dbReference>
<dbReference type="InterPro" id="IPR012334">
    <property type="entry name" value="Pectin_lyas_fold"/>
</dbReference>
<name>A0A383DRL7_9ZZZZ</name>
<reference evidence="2" key="1">
    <citation type="submission" date="2018-05" db="EMBL/GenBank/DDBJ databases">
        <authorList>
            <person name="Lanie J.A."/>
            <person name="Ng W.-L."/>
            <person name="Kazmierczak K.M."/>
            <person name="Andrzejewski T.M."/>
            <person name="Davidsen T.M."/>
            <person name="Wayne K.J."/>
            <person name="Tettelin H."/>
            <person name="Glass J.I."/>
            <person name="Rusch D."/>
            <person name="Podicherti R."/>
            <person name="Tsui H.-C.T."/>
            <person name="Winkler M.E."/>
        </authorList>
    </citation>
    <scope>NUCLEOTIDE SEQUENCE</scope>
</reference>
<feature type="domain" description="Filamentous haemagglutinin FhaB/tRNA nuclease CdiA-like TPS" evidence="1">
    <location>
        <begin position="26"/>
        <end position="103"/>
    </location>
</feature>
<proteinExistence type="predicted"/>
<evidence type="ECO:0000313" key="2">
    <source>
        <dbReference type="EMBL" id="SVE46949.1"/>
    </source>
</evidence>
<dbReference type="InterPro" id="IPR011050">
    <property type="entry name" value="Pectin_lyase_fold/virulence"/>
</dbReference>
<gene>
    <name evidence="2" type="ORF">METZ01_LOCUS499803</name>
</gene>
<dbReference type="EMBL" id="UINC01219474">
    <property type="protein sequence ID" value="SVE46949.1"/>
    <property type="molecule type" value="Genomic_DNA"/>
</dbReference>
<dbReference type="InterPro" id="IPR008638">
    <property type="entry name" value="FhaB/CdiA-like_TPS"/>
</dbReference>
<accession>A0A383DRL7</accession>